<sequence>MLFLLLVGRGVRRTNSPWTRSCERKRQDAASKTTENELGLCEHSMIISPVSAVAFPKFLKWDVATLVTATRGVNLSGHVDFEVTAGRLITKDYEVKIFEVNRVNCAKGAGNAIEEFGGRVHKDDFVDMGVDEVDRLRQANEVQTLYLVGGFRSLMQAKDDEVKKLTTENAELQRVVNVLEDQLAEREVHNVTQAFCGVDVNVKGVKYGLSGNEHVTGLTNNTTPNRVFAVIGDAVPVWDVTPAREQTNKQCQ</sequence>
<dbReference type="Proteomes" id="UP001060215">
    <property type="component" value="Chromosome 11"/>
</dbReference>
<organism evidence="1 2">
    <name type="scientific">Camellia lanceoleosa</name>
    <dbReference type="NCBI Taxonomy" id="1840588"/>
    <lineage>
        <taxon>Eukaryota</taxon>
        <taxon>Viridiplantae</taxon>
        <taxon>Streptophyta</taxon>
        <taxon>Embryophyta</taxon>
        <taxon>Tracheophyta</taxon>
        <taxon>Spermatophyta</taxon>
        <taxon>Magnoliopsida</taxon>
        <taxon>eudicotyledons</taxon>
        <taxon>Gunneridae</taxon>
        <taxon>Pentapetalae</taxon>
        <taxon>asterids</taxon>
        <taxon>Ericales</taxon>
        <taxon>Theaceae</taxon>
        <taxon>Camellia</taxon>
    </lineage>
</organism>
<keyword evidence="2" id="KW-1185">Reference proteome</keyword>
<protein>
    <submittedName>
        <fullName evidence="1">Uncharacterized protein</fullName>
    </submittedName>
</protein>
<name>A0ACC0F5R7_9ERIC</name>
<proteinExistence type="predicted"/>
<reference evidence="1 2" key="1">
    <citation type="journal article" date="2022" name="Plant J.">
        <title>Chromosome-level genome of Camellia lanceoleosa provides a valuable resource for understanding genome evolution and self-incompatibility.</title>
        <authorList>
            <person name="Gong W."/>
            <person name="Xiao S."/>
            <person name="Wang L."/>
            <person name="Liao Z."/>
            <person name="Chang Y."/>
            <person name="Mo W."/>
            <person name="Hu G."/>
            <person name="Li W."/>
            <person name="Zhao G."/>
            <person name="Zhu H."/>
            <person name="Hu X."/>
            <person name="Ji K."/>
            <person name="Xiang X."/>
            <person name="Song Q."/>
            <person name="Yuan D."/>
            <person name="Jin S."/>
            <person name="Zhang L."/>
        </authorList>
    </citation>
    <scope>NUCLEOTIDE SEQUENCE [LARGE SCALE GENOMIC DNA]</scope>
    <source>
        <strain evidence="1">SQ_2022a</strain>
    </source>
</reference>
<gene>
    <name evidence="1" type="ORF">LOK49_LG15G01560</name>
</gene>
<evidence type="ECO:0000313" key="1">
    <source>
        <dbReference type="EMBL" id="KAI7984086.1"/>
    </source>
</evidence>
<accession>A0ACC0F5R7</accession>
<comment type="caution">
    <text evidence="1">The sequence shown here is derived from an EMBL/GenBank/DDBJ whole genome shotgun (WGS) entry which is preliminary data.</text>
</comment>
<dbReference type="EMBL" id="CM045768">
    <property type="protein sequence ID" value="KAI7984086.1"/>
    <property type="molecule type" value="Genomic_DNA"/>
</dbReference>
<evidence type="ECO:0000313" key="2">
    <source>
        <dbReference type="Proteomes" id="UP001060215"/>
    </source>
</evidence>